<dbReference type="InterPro" id="IPR036034">
    <property type="entry name" value="PDZ_sf"/>
</dbReference>
<keyword evidence="4" id="KW-0677">Repeat</keyword>
<dbReference type="InterPro" id="IPR011782">
    <property type="entry name" value="Pept_S1C_Do"/>
</dbReference>
<feature type="active site" description="Charge relay system" evidence="7">
    <location>
        <position position="252"/>
    </location>
</feature>
<evidence type="ECO:0000256" key="4">
    <source>
        <dbReference type="ARBA" id="ARBA00022737"/>
    </source>
</evidence>
<keyword evidence="3" id="KW-0732">Signal</keyword>
<dbReference type="PANTHER" id="PTHR22939">
    <property type="entry name" value="SERINE PROTEASE FAMILY S1C HTRA-RELATED"/>
    <property type="match status" value="1"/>
</dbReference>
<evidence type="ECO:0000313" key="11">
    <source>
        <dbReference type="Proteomes" id="UP000253919"/>
    </source>
</evidence>
<feature type="binding site" evidence="8">
    <location>
        <position position="139"/>
    </location>
    <ligand>
        <name>substrate</name>
    </ligand>
</feature>
<sequence>MKPRQFMFGLVLSAVMGGSMAIGGYKLLEDDEPVVQVQQEQPSRNFRYSSLMRDSEVKVPEGLNFVTAAEAVTPAVVHVMTEYGTELAQNNSKRQDIDPFFRDFFGDDFEGYHRRQGPSVGSGSGVIIASNGYIITNNHVIDKADKIKVVLDDKRELSATLIGADPSTDLALLKVNADKLPTVRYGNSDNVRVGEWVLAVGNPLNLNSTVTAGIISAKGRNVGIVQNVDANGNNLGVESFIQTDAAVNPGNSGGALVNLNGDLIGINTAIATQTGSFAGYSFAVPSSIVSKVIDDLLKFGEVQRAFLGISMREVDAKLAADKKINTLNGIYINDFSANSAAEEAGLEKGDVITQINGVNVNTSAAVQEQVARYRPGDKVKVTYLRDNDTKNATVTLRNRMGDTNVVKRELAKAVNYGGAKFEPLSKAEMTKLGLEGGAKISNVKSSEFKQTGMVDGFIITRIDKSKVEKPQDVERLLKSAEDESGVLVEGTYPDGRRAFYPIGRR</sequence>
<dbReference type="Gene3D" id="2.30.42.10">
    <property type="match status" value="1"/>
</dbReference>
<comment type="caution">
    <text evidence="10">The sequence shown here is derived from an EMBL/GenBank/DDBJ whole genome shotgun (WGS) entry which is preliminary data.</text>
</comment>
<dbReference type="CDD" id="cd06779">
    <property type="entry name" value="cpPDZ_Deg_HtrA-like"/>
    <property type="match status" value="1"/>
</dbReference>
<dbReference type="SUPFAM" id="SSF50494">
    <property type="entry name" value="Trypsin-like serine proteases"/>
    <property type="match status" value="1"/>
</dbReference>
<name>A0A369QN80_9BACT</name>
<organism evidence="10 11">
    <name type="scientific">Adhaeribacter pallidiroseus</name>
    <dbReference type="NCBI Taxonomy" id="2072847"/>
    <lineage>
        <taxon>Bacteria</taxon>
        <taxon>Pseudomonadati</taxon>
        <taxon>Bacteroidota</taxon>
        <taxon>Cytophagia</taxon>
        <taxon>Cytophagales</taxon>
        <taxon>Hymenobacteraceae</taxon>
        <taxon>Adhaeribacter</taxon>
    </lineage>
</organism>
<dbReference type="EMBL" id="QASA01000001">
    <property type="protein sequence ID" value="RDC64717.1"/>
    <property type="molecule type" value="Genomic_DNA"/>
</dbReference>
<evidence type="ECO:0000259" key="9">
    <source>
        <dbReference type="PROSITE" id="PS50106"/>
    </source>
</evidence>
<feature type="binding site" evidence="8">
    <location>
        <position position="169"/>
    </location>
    <ligand>
        <name>substrate</name>
    </ligand>
</feature>
<dbReference type="Pfam" id="PF13180">
    <property type="entry name" value="PDZ_2"/>
    <property type="match status" value="1"/>
</dbReference>
<keyword evidence="11" id="KW-1185">Reference proteome</keyword>
<feature type="binding site" evidence="8">
    <location>
        <begin position="250"/>
        <end position="252"/>
    </location>
    <ligand>
        <name>substrate</name>
    </ligand>
</feature>
<evidence type="ECO:0000256" key="6">
    <source>
        <dbReference type="ARBA" id="ARBA00022825"/>
    </source>
</evidence>
<evidence type="ECO:0000256" key="8">
    <source>
        <dbReference type="PIRSR" id="PIRSR611782-2"/>
    </source>
</evidence>
<dbReference type="NCBIfam" id="TIGR02037">
    <property type="entry name" value="degP_htrA_DO"/>
    <property type="match status" value="1"/>
</dbReference>
<comment type="similarity">
    <text evidence="1">Belongs to the peptidase S1C family.</text>
</comment>
<dbReference type="Gene3D" id="2.40.10.120">
    <property type="match status" value="1"/>
</dbReference>
<dbReference type="Proteomes" id="UP000253919">
    <property type="component" value="Unassembled WGS sequence"/>
</dbReference>
<evidence type="ECO:0000256" key="3">
    <source>
        <dbReference type="ARBA" id="ARBA00022729"/>
    </source>
</evidence>
<dbReference type="InterPro" id="IPR009003">
    <property type="entry name" value="Peptidase_S1_PA"/>
</dbReference>
<dbReference type="InterPro" id="IPR001940">
    <property type="entry name" value="Peptidase_S1C"/>
</dbReference>
<evidence type="ECO:0000256" key="2">
    <source>
        <dbReference type="ARBA" id="ARBA00022670"/>
    </source>
</evidence>
<dbReference type="PROSITE" id="PS50106">
    <property type="entry name" value="PDZ"/>
    <property type="match status" value="1"/>
</dbReference>
<feature type="active site" description="Charge relay system" evidence="7">
    <location>
        <position position="169"/>
    </location>
</feature>
<dbReference type="PRINTS" id="PR00834">
    <property type="entry name" value="PROTEASES2C"/>
</dbReference>
<dbReference type="GO" id="GO:0006508">
    <property type="term" value="P:proteolysis"/>
    <property type="evidence" value="ECO:0007669"/>
    <property type="project" value="UniProtKB-KW"/>
</dbReference>
<dbReference type="OrthoDB" id="9758917at2"/>
<reference evidence="10 11" key="1">
    <citation type="submission" date="2018-04" db="EMBL/GenBank/DDBJ databases">
        <title>Adhaeribacter sp. HMF7616 genome sequencing and assembly.</title>
        <authorList>
            <person name="Kang H."/>
            <person name="Kang J."/>
            <person name="Cha I."/>
            <person name="Kim H."/>
            <person name="Joh K."/>
        </authorList>
    </citation>
    <scope>NUCLEOTIDE SEQUENCE [LARGE SCALE GENOMIC DNA]</scope>
    <source>
        <strain evidence="10 11">HMF7616</strain>
    </source>
</reference>
<gene>
    <name evidence="10" type="ORF">AHMF7616_03333</name>
</gene>
<dbReference type="SUPFAM" id="SSF50156">
    <property type="entry name" value="PDZ domain-like"/>
    <property type="match status" value="1"/>
</dbReference>
<feature type="domain" description="PDZ" evidence="9">
    <location>
        <begin position="296"/>
        <end position="387"/>
    </location>
</feature>
<dbReference type="Pfam" id="PF13365">
    <property type="entry name" value="Trypsin_2"/>
    <property type="match status" value="1"/>
</dbReference>
<dbReference type="EC" id="3.4.21.107" evidence="10"/>
<evidence type="ECO:0000313" key="10">
    <source>
        <dbReference type="EMBL" id="RDC64717.1"/>
    </source>
</evidence>
<proteinExistence type="inferred from homology"/>
<feature type="binding site" evidence="8">
    <location>
        <position position="82"/>
    </location>
    <ligand>
        <name>substrate</name>
    </ligand>
</feature>
<keyword evidence="2" id="KW-0645">Protease</keyword>
<protein>
    <submittedName>
        <fullName evidence="10">Peptidase Do</fullName>
        <ecNumber evidence="10">3.4.21.107</ecNumber>
    </submittedName>
</protein>
<evidence type="ECO:0000256" key="7">
    <source>
        <dbReference type="PIRSR" id="PIRSR611782-1"/>
    </source>
</evidence>
<feature type="active site" description="Charge relay system" evidence="7">
    <location>
        <position position="139"/>
    </location>
</feature>
<keyword evidence="6" id="KW-0720">Serine protease</keyword>
<dbReference type="InterPro" id="IPR001478">
    <property type="entry name" value="PDZ"/>
</dbReference>
<evidence type="ECO:0000256" key="5">
    <source>
        <dbReference type="ARBA" id="ARBA00022801"/>
    </source>
</evidence>
<dbReference type="PANTHER" id="PTHR22939:SF129">
    <property type="entry name" value="SERINE PROTEASE HTRA2, MITOCHONDRIAL"/>
    <property type="match status" value="1"/>
</dbReference>
<dbReference type="GO" id="GO:0004252">
    <property type="term" value="F:serine-type endopeptidase activity"/>
    <property type="evidence" value="ECO:0007669"/>
    <property type="project" value="InterPro"/>
</dbReference>
<accession>A0A369QN80</accession>
<keyword evidence="5 10" id="KW-0378">Hydrolase</keyword>
<evidence type="ECO:0000256" key="1">
    <source>
        <dbReference type="ARBA" id="ARBA00010541"/>
    </source>
</evidence>
<dbReference type="RefSeq" id="WP_115373832.1">
    <property type="nucleotide sequence ID" value="NZ_QASA01000001.1"/>
</dbReference>
<dbReference type="SMART" id="SM00228">
    <property type="entry name" value="PDZ"/>
    <property type="match status" value="1"/>
</dbReference>
<dbReference type="AlphaFoldDB" id="A0A369QN80"/>